<accession>A0AAW1MQ15</accession>
<evidence type="ECO:0000256" key="1">
    <source>
        <dbReference type="ARBA" id="ARBA00022737"/>
    </source>
</evidence>
<dbReference type="Pfam" id="PF20431">
    <property type="entry name" value="E_motif"/>
    <property type="match status" value="1"/>
</dbReference>
<feature type="repeat" description="PPR" evidence="2">
    <location>
        <begin position="209"/>
        <end position="243"/>
    </location>
</feature>
<dbReference type="FunFam" id="1.25.40.10:FF:000427">
    <property type="entry name" value="Pentatricopeptide repeat-containing protein chloroplastic"/>
    <property type="match status" value="1"/>
</dbReference>
<dbReference type="PANTHER" id="PTHR47928">
    <property type="entry name" value="REPEAT-CONTAINING PROTEIN, PUTATIVE-RELATED"/>
    <property type="match status" value="1"/>
</dbReference>
<dbReference type="InterPro" id="IPR002885">
    <property type="entry name" value="PPR_rpt"/>
</dbReference>
<dbReference type="EMBL" id="JBDFQZ010000002">
    <property type="protein sequence ID" value="KAK9747612.1"/>
    <property type="molecule type" value="Genomic_DNA"/>
</dbReference>
<feature type="repeat" description="PPR" evidence="2">
    <location>
        <begin position="411"/>
        <end position="445"/>
    </location>
</feature>
<name>A0AAW1MQ15_SAPOF</name>
<proteinExistence type="predicted"/>
<evidence type="ECO:0000313" key="3">
    <source>
        <dbReference type="EMBL" id="KAK9747612.1"/>
    </source>
</evidence>
<sequence length="590" mass="65995">MYFTYAFRRRKDAIKLHTLSPLLNHFFFCTTSNYESKLPLSSLQCGAILQSLTNTKTFKKGQTLHGYIISSGVIQDNIYLSTKLAAFYANCGHMSKSQIIFDQIVNKSSFLWNFMIRGYASNDLSVQAILLYLKMRRGGVFSDNFTYPFVVKACGDLADVKLGHVVHAQVMIHGFESDIYVGNCLLSMYVKFSDMWNARIVFDRMPERDLTSWNTTISGYVKNGSPAEGLHVFQEMLVSGVNPDSTTLLGVLAACSELRCFETGKQVHGFLLRNRVHCPYNFLTNSLIEVYCICSSMVYARRLFEVSRKDSVSWNTLISGYGRSDKGFEGLRLFRQMVAASKRPDLATFIAVLGICEDVAALDFGMSVHSRLVREGFGVSVMAATALIGMYSRCGELSCSRLIFDEIETKNLVSWTAMISAYGHHGKGKESISMLQQMRVNNIVPDEGTFTSILTACSHAGLVEEGREVFRQIHQEYNIKPVLAHYACLVDLLSRAGNLEDAYETICSMKVKPTVDIWASFLSGCRVHGNVTLAEVAGEKILQLNPDGVGGYICLSHIYADEKRWTDVEKVRDMVQSKGTTKPTAYSFLK</sequence>
<protein>
    <submittedName>
        <fullName evidence="3">Uncharacterized protein</fullName>
    </submittedName>
</protein>
<keyword evidence="4" id="KW-1185">Reference proteome</keyword>
<dbReference type="Pfam" id="PF13041">
    <property type="entry name" value="PPR_2"/>
    <property type="match status" value="2"/>
</dbReference>
<feature type="repeat" description="PPR" evidence="2">
    <location>
        <begin position="446"/>
        <end position="481"/>
    </location>
</feature>
<comment type="caution">
    <text evidence="3">The sequence shown here is derived from an EMBL/GenBank/DDBJ whole genome shotgun (WGS) entry which is preliminary data.</text>
</comment>
<reference evidence="3" key="1">
    <citation type="submission" date="2024-03" db="EMBL/GenBank/DDBJ databases">
        <title>WGS assembly of Saponaria officinalis var. Norfolk2.</title>
        <authorList>
            <person name="Jenkins J."/>
            <person name="Shu S."/>
            <person name="Grimwood J."/>
            <person name="Barry K."/>
            <person name="Goodstein D."/>
            <person name="Schmutz J."/>
            <person name="Leebens-Mack J."/>
            <person name="Osbourn A."/>
        </authorList>
    </citation>
    <scope>NUCLEOTIDE SEQUENCE [LARGE SCALE GENOMIC DNA]</scope>
    <source>
        <strain evidence="3">JIC</strain>
    </source>
</reference>
<dbReference type="Pfam" id="PF01535">
    <property type="entry name" value="PPR"/>
    <property type="match status" value="3"/>
</dbReference>
<dbReference type="NCBIfam" id="TIGR00756">
    <property type="entry name" value="PPR"/>
    <property type="match status" value="4"/>
</dbReference>
<dbReference type="Gene3D" id="1.25.40.10">
    <property type="entry name" value="Tetratricopeptide repeat domain"/>
    <property type="match status" value="4"/>
</dbReference>
<dbReference type="PANTHER" id="PTHR47928:SF41">
    <property type="entry name" value="PENTATRICOPEPTIDE REPEAT-CONTAINING PROTEIN"/>
    <property type="match status" value="1"/>
</dbReference>
<feature type="repeat" description="PPR" evidence="2">
    <location>
        <begin position="108"/>
        <end position="142"/>
    </location>
</feature>
<keyword evidence="1" id="KW-0677">Repeat</keyword>
<evidence type="ECO:0000313" key="4">
    <source>
        <dbReference type="Proteomes" id="UP001443914"/>
    </source>
</evidence>
<dbReference type="AlphaFoldDB" id="A0AAW1MQ15"/>
<dbReference type="PROSITE" id="PS51375">
    <property type="entry name" value="PPR"/>
    <property type="match status" value="5"/>
</dbReference>
<dbReference type="InterPro" id="IPR046848">
    <property type="entry name" value="E_motif"/>
</dbReference>
<dbReference type="InterPro" id="IPR011990">
    <property type="entry name" value="TPR-like_helical_dom_sf"/>
</dbReference>
<dbReference type="FunFam" id="1.25.40.10:FF:000090">
    <property type="entry name" value="Pentatricopeptide repeat-containing protein, chloroplastic"/>
    <property type="match status" value="1"/>
</dbReference>
<organism evidence="3 4">
    <name type="scientific">Saponaria officinalis</name>
    <name type="common">Common soapwort</name>
    <name type="synonym">Lychnis saponaria</name>
    <dbReference type="NCBI Taxonomy" id="3572"/>
    <lineage>
        <taxon>Eukaryota</taxon>
        <taxon>Viridiplantae</taxon>
        <taxon>Streptophyta</taxon>
        <taxon>Embryophyta</taxon>
        <taxon>Tracheophyta</taxon>
        <taxon>Spermatophyta</taxon>
        <taxon>Magnoliopsida</taxon>
        <taxon>eudicotyledons</taxon>
        <taxon>Gunneridae</taxon>
        <taxon>Pentapetalae</taxon>
        <taxon>Caryophyllales</taxon>
        <taxon>Caryophyllaceae</taxon>
        <taxon>Caryophylleae</taxon>
        <taxon>Saponaria</taxon>
    </lineage>
</organism>
<evidence type="ECO:0000256" key="2">
    <source>
        <dbReference type="PROSITE-ProRule" id="PRU00708"/>
    </source>
</evidence>
<dbReference type="Proteomes" id="UP001443914">
    <property type="component" value="Unassembled WGS sequence"/>
</dbReference>
<feature type="repeat" description="PPR" evidence="2">
    <location>
        <begin position="310"/>
        <end position="344"/>
    </location>
</feature>
<dbReference type="InterPro" id="IPR050421">
    <property type="entry name" value="PPR"/>
</dbReference>
<gene>
    <name evidence="3" type="ORF">RND81_02G003100</name>
</gene>